<evidence type="ECO:0000259" key="3">
    <source>
        <dbReference type="Pfam" id="PF05683"/>
    </source>
</evidence>
<comment type="caution">
    <text evidence="4">The sequence shown here is derived from an EMBL/GenBank/DDBJ whole genome shotgun (WGS) entry which is preliminary data.</text>
</comment>
<dbReference type="InterPro" id="IPR036660">
    <property type="entry name" value="Fe-S_hydroAse_TtdB_cat_sf"/>
</dbReference>
<name>A0ABS4JQZ8_9FIRM</name>
<evidence type="ECO:0000313" key="4">
    <source>
        <dbReference type="EMBL" id="MBP2017957.1"/>
    </source>
</evidence>
<dbReference type="NCBIfam" id="TIGR00723">
    <property type="entry name" value="ttdB_fumA_fumB"/>
    <property type="match status" value="1"/>
</dbReference>
<dbReference type="GO" id="GO:0004333">
    <property type="term" value="F:fumarate hydratase activity"/>
    <property type="evidence" value="ECO:0007669"/>
    <property type="project" value="UniProtKB-EC"/>
</dbReference>
<keyword evidence="2 4" id="KW-0456">Lyase</keyword>
<sequence>MARHYITTPISPEQAKAIRSGDEVYITGTIYTARDAAHKRMVEDLAAGRPLPFDPRGAVIYYVGPTPPKPGQVLGSAGPTTSYRMDKYTPTMLQQGVKAVIGKGYRGPEVKAALVANGAVYLAATGGAGALLAKRIEEAEVIAYEDLGPEAIRRLRVKDFPAVCINDAHGGDQYRDGQSEWVAPDAMVKPK</sequence>
<dbReference type="Pfam" id="PF05683">
    <property type="entry name" value="Fumerase_C"/>
    <property type="match status" value="1"/>
</dbReference>
<proteinExistence type="inferred from homology"/>
<dbReference type="RefSeq" id="WP_209466096.1">
    <property type="nucleotide sequence ID" value="NZ_JAGGLG010000008.1"/>
</dbReference>
<dbReference type="NCBIfam" id="NF005310">
    <property type="entry name" value="PRK06842.1"/>
    <property type="match status" value="1"/>
</dbReference>
<evidence type="ECO:0000256" key="1">
    <source>
        <dbReference type="ARBA" id="ARBA00008876"/>
    </source>
</evidence>
<reference evidence="4 5" key="1">
    <citation type="submission" date="2021-03" db="EMBL/GenBank/DDBJ databases">
        <title>Genomic Encyclopedia of Type Strains, Phase IV (KMG-IV): sequencing the most valuable type-strain genomes for metagenomic binning, comparative biology and taxonomic classification.</title>
        <authorList>
            <person name="Goeker M."/>
        </authorList>
    </citation>
    <scope>NUCLEOTIDE SEQUENCE [LARGE SCALE GENOMIC DNA]</scope>
    <source>
        <strain evidence="4 5">DSM 27138</strain>
    </source>
</reference>
<evidence type="ECO:0000313" key="5">
    <source>
        <dbReference type="Proteomes" id="UP001519289"/>
    </source>
</evidence>
<dbReference type="InterPro" id="IPR004647">
    <property type="entry name" value="Fe-S_hydro-lyase_TtdB-typ_cat"/>
</dbReference>
<accession>A0ABS4JQZ8</accession>
<keyword evidence="5" id="KW-1185">Reference proteome</keyword>
<evidence type="ECO:0000256" key="2">
    <source>
        <dbReference type="ARBA" id="ARBA00023239"/>
    </source>
</evidence>
<dbReference type="EC" id="4.2.1.2" evidence="4"/>
<comment type="similarity">
    <text evidence="1">Belongs to the class-I fumarase family.</text>
</comment>
<dbReference type="Gene3D" id="3.20.130.10">
    <property type="entry name" value="Fe-S hydro-lyase, tartrate dehydratase beta-type, catalytic domain"/>
    <property type="match status" value="1"/>
</dbReference>
<organism evidence="4 5">
    <name type="scientific">Symbiobacterium terraclitae</name>
    <dbReference type="NCBI Taxonomy" id="557451"/>
    <lineage>
        <taxon>Bacteria</taxon>
        <taxon>Bacillati</taxon>
        <taxon>Bacillota</taxon>
        <taxon>Clostridia</taxon>
        <taxon>Eubacteriales</taxon>
        <taxon>Symbiobacteriaceae</taxon>
        <taxon>Symbiobacterium</taxon>
    </lineage>
</organism>
<gene>
    <name evidence="4" type="ORF">J2Z79_001343</name>
</gene>
<dbReference type="SUPFAM" id="SSF117457">
    <property type="entry name" value="FumA C-terminal domain-like"/>
    <property type="match status" value="1"/>
</dbReference>
<dbReference type="Proteomes" id="UP001519289">
    <property type="component" value="Unassembled WGS sequence"/>
</dbReference>
<dbReference type="PANTHER" id="PTHR43351:SF2">
    <property type="entry name" value="L(+)-TARTRATE DEHYDRATASE SUBUNIT BETA-RELATED"/>
    <property type="match status" value="1"/>
</dbReference>
<protein>
    <submittedName>
        <fullName evidence="4">Fumarate hydratase subunit beta</fullName>
        <ecNumber evidence="4">4.2.1.2</ecNumber>
    </submittedName>
</protein>
<dbReference type="EMBL" id="JAGGLG010000008">
    <property type="protein sequence ID" value="MBP2017957.1"/>
    <property type="molecule type" value="Genomic_DNA"/>
</dbReference>
<feature type="domain" description="Fe-S hydro-lyase tartrate dehydratase beta-type catalytic" evidence="3">
    <location>
        <begin position="9"/>
        <end position="176"/>
    </location>
</feature>
<dbReference type="PANTHER" id="PTHR43351">
    <property type="entry name" value="L(+)-TARTRATE DEHYDRATASE SUBUNIT BETA"/>
    <property type="match status" value="1"/>
</dbReference>